<reference evidence="2" key="1">
    <citation type="submission" date="2019-12" db="EMBL/GenBank/DDBJ databases">
        <title>Genome sequencing and annotation of Brassica cretica.</title>
        <authorList>
            <person name="Studholme D.J."/>
            <person name="Sarris P.F."/>
        </authorList>
    </citation>
    <scope>NUCLEOTIDE SEQUENCE</scope>
    <source>
        <strain evidence="2">PFS-001/15</strain>
        <tissue evidence="2">Leaf</tissue>
    </source>
</reference>
<evidence type="ECO:0000256" key="1">
    <source>
        <dbReference type="SAM" id="MobiDB-lite"/>
    </source>
</evidence>
<evidence type="ECO:0000313" key="3">
    <source>
        <dbReference type="Proteomes" id="UP000712281"/>
    </source>
</evidence>
<feature type="region of interest" description="Disordered" evidence="1">
    <location>
        <begin position="1"/>
        <end position="40"/>
    </location>
</feature>
<sequence>MVVRGRSLMMVHTNDYDEPSANRRHNPPGGRRGGGRKRDINGGVCELVHMEVCLSDSSPQLEKPLLRRY</sequence>
<evidence type="ECO:0000313" key="2">
    <source>
        <dbReference type="EMBL" id="KAF2558777.1"/>
    </source>
</evidence>
<dbReference type="InterPro" id="IPR034430">
    <property type="entry name" value="PSY"/>
</dbReference>
<dbReference type="AlphaFoldDB" id="A0A8S9HPE6"/>
<dbReference type="PANTHER" id="PTHR37177">
    <property type="entry name" value="PROTEIN PSY1"/>
    <property type="match status" value="1"/>
</dbReference>
<dbReference type="EMBL" id="QGKW02001940">
    <property type="protein sequence ID" value="KAF2558777.1"/>
    <property type="molecule type" value="Genomic_DNA"/>
</dbReference>
<proteinExistence type="predicted"/>
<organism evidence="2 3">
    <name type="scientific">Brassica cretica</name>
    <name type="common">Mustard</name>
    <dbReference type="NCBI Taxonomy" id="69181"/>
    <lineage>
        <taxon>Eukaryota</taxon>
        <taxon>Viridiplantae</taxon>
        <taxon>Streptophyta</taxon>
        <taxon>Embryophyta</taxon>
        <taxon>Tracheophyta</taxon>
        <taxon>Spermatophyta</taxon>
        <taxon>Magnoliopsida</taxon>
        <taxon>eudicotyledons</taxon>
        <taxon>Gunneridae</taxon>
        <taxon>Pentapetalae</taxon>
        <taxon>rosids</taxon>
        <taxon>malvids</taxon>
        <taxon>Brassicales</taxon>
        <taxon>Brassicaceae</taxon>
        <taxon>Brassiceae</taxon>
        <taxon>Brassica</taxon>
    </lineage>
</organism>
<gene>
    <name evidence="2" type="ORF">F2Q68_00013004</name>
</gene>
<comment type="caution">
    <text evidence="2">The sequence shown here is derived from an EMBL/GenBank/DDBJ whole genome shotgun (WGS) entry which is preliminary data.</text>
</comment>
<name>A0A8S9HPE6_BRACR</name>
<protein>
    <submittedName>
        <fullName evidence="2">Uncharacterized protein</fullName>
    </submittedName>
</protein>
<accession>A0A8S9HPE6</accession>
<dbReference type="Proteomes" id="UP000712281">
    <property type="component" value="Unassembled WGS sequence"/>
</dbReference>
<dbReference type="PANTHER" id="PTHR37177:SF5">
    <property type="entry name" value="ALTERNATIVE NAD(P)H DEHYDROGENASE"/>
    <property type="match status" value="1"/>
</dbReference>